<evidence type="ECO:0000313" key="1">
    <source>
        <dbReference type="EMBL" id="GAA5252353.1"/>
    </source>
</evidence>
<proteinExistence type="predicted"/>
<sequence>MVYKGNAFVNAYNSSTSEVQEIWDARVSKHCLSKLAAFIEKKFSKESAIGYKEYAALREYSSLPKHKKESLKILLSDDNYLIKLDNYIKAHFFFF</sequence>
<reference evidence="1 2" key="1">
    <citation type="journal article" date="2024" name="Microbiol. Immunol.">
        <title>Discovery of a novel spotted fever group Rickettsia, 'Candidatus Rickettsia kedanie,' in unfed larval chigger mites, Leptotrombidium scutellare.</title>
        <authorList>
            <person name="Ogawa M."/>
            <person name="Matsutani M."/>
            <person name="Katayama T."/>
            <person name="Takada N."/>
            <person name="Noda S."/>
            <person name="Takahashi M."/>
            <person name="Kageyama D."/>
            <person name="Hanaoka N."/>
            <person name="Ebihara H."/>
        </authorList>
    </citation>
    <scope>NUCLEOTIDE SEQUENCE [LARGE SCALE GENOMIC DNA]</scope>
    <source>
        <strain evidence="1 2">KNCP2-13</strain>
    </source>
</reference>
<accession>A0ABP9TVP9</accession>
<name>A0ABP9TVP9_9RICK</name>
<organism evidence="1 2">
    <name type="scientific">Candidatus Rickettsia kedanie</name>
    <dbReference type="NCBI Taxonomy" id="3115352"/>
    <lineage>
        <taxon>Bacteria</taxon>
        <taxon>Pseudomonadati</taxon>
        <taxon>Pseudomonadota</taxon>
        <taxon>Alphaproteobacteria</taxon>
        <taxon>Rickettsiales</taxon>
        <taxon>Rickettsiaceae</taxon>
        <taxon>Rickettsieae</taxon>
        <taxon>Rickettsia</taxon>
        <taxon>spotted fever group</taxon>
    </lineage>
</organism>
<evidence type="ECO:0000313" key="2">
    <source>
        <dbReference type="Proteomes" id="UP001628124"/>
    </source>
</evidence>
<dbReference type="EMBL" id="BAABMM010000025">
    <property type="protein sequence ID" value="GAA5252353.1"/>
    <property type="molecule type" value="Genomic_DNA"/>
</dbReference>
<gene>
    <name evidence="1" type="ORF">KNCP2_06410</name>
</gene>
<comment type="caution">
    <text evidence="1">The sequence shown here is derived from an EMBL/GenBank/DDBJ whole genome shotgun (WGS) entry which is preliminary data.</text>
</comment>
<protein>
    <submittedName>
        <fullName evidence="1">Uncharacterized protein</fullName>
    </submittedName>
</protein>
<keyword evidence="2" id="KW-1185">Reference proteome</keyword>
<dbReference type="Proteomes" id="UP001628124">
    <property type="component" value="Unassembled WGS sequence"/>
</dbReference>